<accession>A0A9D2BF38</accession>
<comment type="caution">
    <text evidence="3">The sequence shown here is derived from an EMBL/GenBank/DDBJ whole genome shotgun (WGS) entry which is preliminary data.</text>
</comment>
<evidence type="ECO:0000313" key="4">
    <source>
        <dbReference type="Proteomes" id="UP000886740"/>
    </source>
</evidence>
<dbReference type="Pfam" id="PF13620">
    <property type="entry name" value="CarboxypepD_reg"/>
    <property type="match status" value="1"/>
</dbReference>
<protein>
    <submittedName>
        <fullName evidence="3">Outer membrane beta-barrel protein</fullName>
    </submittedName>
</protein>
<reference evidence="3" key="1">
    <citation type="journal article" date="2021" name="PeerJ">
        <title>Extensive microbial diversity within the chicken gut microbiome revealed by metagenomics and culture.</title>
        <authorList>
            <person name="Gilroy R."/>
            <person name="Ravi A."/>
            <person name="Getino M."/>
            <person name="Pursley I."/>
            <person name="Horton D.L."/>
            <person name="Alikhan N.F."/>
            <person name="Baker D."/>
            <person name="Gharbi K."/>
            <person name="Hall N."/>
            <person name="Watson M."/>
            <person name="Adriaenssens E.M."/>
            <person name="Foster-Nyarko E."/>
            <person name="Jarju S."/>
            <person name="Secka A."/>
            <person name="Antonio M."/>
            <person name="Oren A."/>
            <person name="Chaudhuri R.R."/>
            <person name="La Ragione R."/>
            <person name="Hildebrand F."/>
            <person name="Pallen M.J."/>
        </authorList>
    </citation>
    <scope>NUCLEOTIDE SEQUENCE</scope>
    <source>
        <strain evidence="3">ChiGjej6B6-14162</strain>
    </source>
</reference>
<dbReference type="SUPFAM" id="SSF49464">
    <property type="entry name" value="Carboxypeptidase regulatory domain-like"/>
    <property type="match status" value="1"/>
</dbReference>
<dbReference type="InterPro" id="IPR008969">
    <property type="entry name" value="CarboxyPept-like_regulatory"/>
</dbReference>
<evidence type="ECO:0000259" key="2">
    <source>
        <dbReference type="Pfam" id="PF14905"/>
    </source>
</evidence>
<evidence type="ECO:0000313" key="3">
    <source>
        <dbReference type="EMBL" id="HIX73738.1"/>
    </source>
</evidence>
<evidence type="ECO:0000256" key="1">
    <source>
        <dbReference type="SAM" id="MobiDB-lite"/>
    </source>
</evidence>
<dbReference type="AlphaFoldDB" id="A0A9D2BF38"/>
<feature type="compositionally biased region" description="Polar residues" evidence="1">
    <location>
        <begin position="763"/>
        <end position="773"/>
    </location>
</feature>
<organism evidence="3 4">
    <name type="scientific">Candidatus Parabacteroides intestinipullorum</name>
    <dbReference type="NCBI Taxonomy" id="2838723"/>
    <lineage>
        <taxon>Bacteria</taxon>
        <taxon>Pseudomonadati</taxon>
        <taxon>Bacteroidota</taxon>
        <taxon>Bacteroidia</taxon>
        <taxon>Bacteroidales</taxon>
        <taxon>Tannerellaceae</taxon>
        <taxon>Parabacteroides</taxon>
    </lineage>
</organism>
<dbReference type="Pfam" id="PF14905">
    <property type="entry name" value="OMP_b-brl_3"/>
    <property type="match status" value="1"/>
</dbReference>
<feature type="domain" description="Outer membrane protein beta-barrel" evidence="2">
    <location>
        <begin position="414"/>
        <end position="672"/>
    </location>
</feature>
<feature type="compositionally biased region" description="Low complexity" evidence="1">
    <location>
        <begin position="753"/>
        <end position="762"/>
    </location>
</feature>
<proteinExistence type="predicted"/>
<dbReference type="SUPFAM" id="SSF56935">
    <property type="entry name" value="Porins"/>
    <property type="match status" value="1"/>
</dbReference>
<dbReference type="InterPro" id="IPR041700">
    <property type="entry name" value="OMP_b-brl_3"/>
</dbReference>
<reference evidence="3" key="2">
    <citation type="submission" date="2021-04" db="EMBL/GenBank/DDBJ databases">
        <authorList>
            <person name="Gilroy R."/>
        </authorList>
    </citation>
    <scope>NUCLEOTIDE SEQUENCE</scope>
    <source>
        <strain evidence="3">ChiGjej6B6-14162</strain>
    </source>
</reference>
<feature type="region of interest" description="Disordered" evidence="1">
    <location>
        <begin position="753"/>
        <end position="773"/>
    </location>
</feature>
<gene>
    <name evidence="3" type="ORF">H9977_01610</name>
</gene>
<dbReference type="Proteomes" id="UP000886740">
    <property type="component" value="Unassembled WGS sequence"/>
</dbReference>
<dbReference type="EMBL" id="DXEL01000016">
    <property type="protein sequence ID" value="HIX73738.1"/>
    <property type="molecule type" value="Genomic_DNA"/>
</dbReference>
<name>A0A9D2BF38_9BACT</name>
<sequence>MKRRYQILICFLLSFLSVFAQKGILLSGIVLDAESKPLEGANVALYDGSDSSLVVGIATGKEGVFRIECAPLSRSYLHVSFLGYKEQTQGLINVRENLDLGKIMMLKDEIQMEGVEVVASQQTRLFDRVIVYPAVDQVKVSPTSFDLLSNMMLPGLDVNVVERTAKYMDKTVEFRVNGRKVTVQEVDALTSNEIEKVEYIDSPGLEYGPGVGAVVNYVTKEPVSGFILSTNLMNALYVGFGNDNVNMRWNHKDSEFGLSYQTSFRKYRKRSNDRTEGYYFPDGREIVREYVGEDTPFKSQYHAVALSYNLLKKDDYMFSVIGRFTYDYSYRNYLTNLYENKSSLGRQSSFDDKRNLLPELDLYFSKQLTPKQSLSVNVVGGYNDSEFGYWYREKADGDYFTSFTAEGSRYNLIGEVKYQNNFHENHKVLFGARDKLFLEDDHYSSETGTRETDNNDFYFYGDVSGKFNKFFYHAALAGTASSYRQVGRDFTFWSFEPFVYLSYRPSSRSMFFAQLNVMSTDPVVSNMNDVTQMINPYLLSRGNPDLSPYTTYEVLGGYDYTGKRLTFELMGAYEHRHEPITDHIYYDDQEDVFVNSYLNQGAMKRYGITAFGKYMGLFNKILTLSARLRYNHYETTGLGYRHHLNVFSAQLEALATYKDFSFSITGNTRNKSLLGERLSYPELYSTTLIQYRKDNCFIGLGMYYPFAKQWDAGTDVLSAIAPQKSWTKIKENGRMLFVRFSWSFSTGRKYQGGQKNLNNQGGRSSLSSMPVID</sequence>